<comment type="similarity">
    <text evidence="5">Belongs to the class-II DAHP synthase family.</text>
</comment>
<dbReference type="InterPro" id="IPR002480">
    <property type="entry name" value="DAHP_synth_2"/>
</dbReference>
<dbReference type="Pfam" id="PF01474">
    <property type="entry name" value="DAHP_synth_2"/>
    <property type="match status" value="1"/>
</dbReference>
<reference evidence="7 8" key="1">
    <citation type="submission" date="2018-06" db="EMBL/GenBank/DDBJ databases">
        <title>The Genome of Cuscuta australis (Dodder) Provides Insight into the Evolution of Plant Parasitism.</title>
        <authorList>
            <person name="Liu H."/>
        </authorList>
    </citation>
    <scope>NUCLEOTIDE SEQUENCE [LARGE SCALE GENOMIC DNA]</scope>
    <source>
        <strain evidence="8">cv. Yunnan</strain>
        <tissue evidence="7">Vines</tissue>
    </source>
</reference>
<name>A0A328DQG2_9ASTE</name>
<gene>
    <name evidence="7" type="ORF">DM860_011480</name>
</gene>
<keyword evidence="5" id="KW-0934">Plastid</keyword>
<keyword evidence="1 5" id="KW-0028">Amino-acid biosynthesis</keyword>
<dbReference type="GO" id="GO:0008652">
    <property type="term" value="P:amino acid biosynthetic process"/>
    <property type="evidence" value="ECO:0007669"/>
    <property type="project" value="UniProtKB-KW"/>
</dbReference>
<evidence type="ECO:0000256" key="3">
    <source>
        <dbReference type="ARBA" id="ARBA00023141"/>
    </source>
</evidence>
<dbReference type="GO" id="GO:0009507">
    <property type="term" value="C:chloroplast"/>
    <property type="evidence" value="ECO:0007669"/>
    <property type="project" value="UniProtKB-SubCell"/>
</dbReference>
<feature type="region of interest" description="Disordered" evidence="6">
    <location>
        <begin position="1"/>
        <end position="37"/>
    </location>
</feature>
<evidence type="ECO:0000256" key="1">
    <source>
        <dbReference type="ARBA" id="ARBA00022605"/>
    </source>
</evidence>
<evidence type="ECO:0000313" key="8">
    <source>
        <dbReference type="Proteomes" id="UP000249390"/>
    </source>
</evidence>
<comment type="catalytic activity">
    <reaction evidence="4 5">
        <text>D-erythrose 4-phosphate + phosphoenolpyruvate + H2O = 7-phospho-2-dehydro-3-deoxy-D-arabino-heptonate + phosphate</text>
        <dbReference type="Rhea" id="RHEA:14717"/>
        <dbReference type="ChEBI" id="CHEBI:15377"/>
        <dbReference type="ChEBI" id="CHEBI:16897"/>
        <dbReference type="ChEBI" id="CHEBI:43474"/>
        <dbReference type="ChEBI" id="CHEBI:58394"/>
        <dbReference type="ChEBI" id="CHEBI:58702"/>
        <dbReference type="EC" id="2.5.1.54"/>
    </reaction>
</comment>
<dbReference type="UniPathway" id="UPA00053">
    <property type="reaction ID" value="UER00084"/>
</dbReference>
<dbReference type="Proteomes" id="UP000249390">
    <property type="component" value="Unassembled WGS sequence"/>
</dbReference>
<keyword evidence="2 5" id="KW-0808">Transferase</keyword>
<evidence type="ECO:0000256" key="6">
    <source>
        <dbReference type="SAM" id="MobiDB-lite"/>
    </source>
</evidence>
<keyword evidence="3 5" id="KW-0057">Aromatic amino acid biosynthesis</keyword>
<comment type="subcellular location">
    <subcellularLocation>
        <location evidence="5">Plastid</location>
        <location evidence="5">Chloroplast</location>
    </subcellularLocation>
</comment>
<dbReference type="GO" id="GO:0009073">
    <property type="term" value="P:aromatic amino acid family biosynthetic process"/>
    <property type="evidence" value="ECO:0007669"/>
    <property type="project" value="UniProtKB-KW"/>
</dbReference>
<evidence type="ECO:0000256" key="4">
    <source>
        <dbReference type="ARBA" id="ARBA00047508"/>
    </source>
</evidence>
<comment type="caution">
    <text evidence="7">The sequence shown here is derived from an EMBL/GenBank/DDBJ whole genome shotgun (WGS) entry which is preliminary data.</text>
</comment>
<proteinExistence type="inferred from homology"/>
<dbReference type="GO" id="GO:0003849">
    <property type="term" value="F:3-deoxy-7-phosphoheptulonate synthase activity"/>
    <property type="evidence" value="ECO:0007669"/>
    <property type="project" value="UniProtKB-EC"/>
</dbReference>
<comment type="pathway">
    <text evidence="5">Metabolic intermediate biosynthesis; chorismate biosynthesis; chorismate from D-erythrose 4-phosphate and phosphoenolpyruvate: step 1/7.</text>
</comment>
<dbReference type="EMBL" id="NQVE01000110">
    <property type="protein sequence ID" value="RAL47895.1"/>
    <property type="molecule type" value="Genomic_DNA"/>
</dbReference>
<dbReference type="AlphaFoldDB" id="A0A328DQG2"/>
<evidence type="ECO:0000313" key="7">
    <source>
        <dbReference type="EMBL" id="RAL47895.1"/>
    </source>
</evidence>
<sequence>MIGQFVKPRSGPFEVKDNMKLPSYRRDNGNEDAFDGNQGIWTQIDEEGRIIEFARKSKENN</sequence>
<keyword evidence="5" id="KW-0809">Transit peptide</keyword>
<organism evidence="7 8">
    <name type="scientific">Cuscuta australis</name>
    <dbReference type="NCBI Taxonomy" id="267555"/>
    <lineage>
        <taxon>Eukaryota</taxon>
        <taxon>Viridiplantae</taxon>
        <taxon>Streptophyta</taxon>
        <taxon>Embryophyta</taxon>
        <taxon>Tracheophyta</taxon>
        <taxon>Spermatophyta</taxon>
        <taxon>Magnoliopsida</taxon>
        <taxon>eudicotyledons</taxon>
        <taxon>Gunneridae</taxon>
        <taxon>Pentapetalae</taxon>
        <taxon>asterids</taxon>
        <taxon>lamiids</taxon>
        <taxon>Solanales</taxon>
        <taxon>Convolvulaceae</taxon>
        <taxon>Cuscuteae</taxon>
        <taxon>Cuscuta</taxon>
        <taxon>Cuscuta subgen. Grammica</taxon>
        <taxon>Cuscuta sect. Cleistogrammica</taxon>
    </lineage>
</organism>
<accession>A0A328DQG2</accession>
<dbReference type="GO" id="GO:0009423">
    <property type="term" value="P:chorismate biosynthetic process"/>
    <property type="evidence" value="ECO:0007669"/>
    <property type="project" value="UniProtKB-UniPathway"/>
</dbReference>
<dbReference type="EC" id="2.5.1.54" evidence="5"/>
<keyword evidence="8" id="KW-1185">Reference proteome</keyword>
<evidence type="ECO:0000256" key="5">
    <source>
        <dbReference type="RuleBase" id="RU363071"/>
    </source>
</evidence>
<protein>
    <recommendedName>
        <fullName evidence="5">Phospho-2-dehydro-3-deoxyheptonate aldolase</fullName>
        <ecNumber evidence="5">2.5.1.54</ecNumber>
    </recommendedName>
</protein>
<feature type="compositionally biased region" description="Basic and acidic residues" evidence="6">
    <location>
        <begin position="14"/>
        <end position="29"/>
    </location>
</feature>
<evidence type="ECO:0000256" key="2">
    <source>
        <dbReference type="ARBA" id="ARBA00022679"/>
    </source>
</evidence>
<keyword evidence="5" id="KW-0150">Chloroplast</keyword>